<feature type="region of interest" description="Disordered" evidence="1">
    <location>
        <begin position="1"/>
        <end position="126"/>
    </location>
</feature>
<feature type="compositionally biased region" description="Low complexity" evidence="1">
    <location>
        <begin position="46"/>
        <end position="62"/>
    </location>
</feature>
<organism evidence="3 4">
    <name type="scientific">Helicobacter canis NCTC 12740</name>
    <dbReference type="NCBI Taxonomy" id="1357399"/>
    <lineage>
        <taxon>Bacteria</taxon>
        <taxon>Pseudomonadati</taxon>
        <taxon>Campylobacterota</taxon>
        <taxon>Epsilonproteobacteria</taxon>
        <taxon>Campylobacterales</taxon>
        <taxon>Helicobacteraceae</taxon>
        <taxon>Helicobacter</taxon>
    </lineage>
</organism>
<dbReference type="AlphaFoldDB" id="V8CKG1"/>
<dbReference type="eggNOG" id="COG1215">
    <property type="taxonomic scope" value="Bacteria"/>
</dbReference>
<dbReference type="HOGENOM" id="CLU_760237_0_0_7"/>
<dbReference type="STRING" id="1357399.HMPREF2087_00802"/>
<dbReference type="CDD" id="cd04179">
    <property type="entry name" value="DPM_DPG-synthase_like"/>
    <property type="match status" value="1"/>
</dbReference>
<accession>V8CKG1</accession>
<feature type="compositionally biased region" description="Basic and acidic residues" evidence="1">
    <location>
        <begin position="97"/>
        <end position="108"/>
    </location>
</feature>
<comment type="caution">
    <text evidence="3">The sequence shown here is derived from an EMBL/GenBank/DDBJ whole genome shotgun (WGS) entry which is preliminary data.</text>
</comment>
<dbReference type="Gene3D" id="3.90.550.10">
    <property type="entry name" value="Spore Coat Polysaccharide Biosynthesis Protein SpsA, Chain A"/>
    <property type="match status" value="1"/>
</dbReference>
<feature type="domain" description="Glycosyltransferase 2-like" evidence="2">
    <location>
        <begin position="134"/>
        <end position="301"/>
    </location>
</feature>
<dbReference type="SUPFAM" id="SSF53448">
    <property type="entry name" value="Nucleotide-diphospho-sugar transferases"/>
    <property type="match status" value="1"/>
</dbReference>
<feature type="compositionally biased region" description="Basic and acidic residues" evidence="1">
    <location>
        <begin position="33"/>
        <end position="45"/>
    </location>
</feature>
<name>V8CKG1_9HELI</name>
<dbReference type="RefSeq" id="WP_023929732.1">
    <property type="nucleotide sequence ID" value="NZ_KI669458.1"/>
</dbReference>
<proteinExistence type="predicted"/>
<dbReference type="PANTHER" id="PTHR48090">
    <property type="entry name" value="UNDECAPRENYL-PHOSPHATE 4-DEOXY-4-FORMAMIDO-L-ARABINOSE TRANSFERASE-RELATED"/>
    <property type="match status" value="1"/>
</dbReference>
<evidence type="ECO:0000313" key="4">
    <source>
        <dbReference type="Proteomes" id="UP000018688"/>
    </source>
</evidence>
<keyword evidence="4" id="KW-1185">Reference proteome</keyword>
<evidence type="ECO:0000256" key="1">
    <source>
        <dbReference type="SAM" id="MobiDB-lite"/>
    </source>
</evidence>
<evidence type="ECO:0000259" key="2">
    <source>
        <dbReference type="Pfam" id="PF00535"/>
    </source>
</evidence>
<evidence type="ECO:0000313" key="3">
    <source>
        <dbReference type="EMBL" id="ETD27878.1"/>
    </source>
</evidence>
<dbReference type="PATRIC" id="fig|1357399.3.peg.840"/>
<dbReference type="InterPro" id="IPR029044">
    <property type="entry name" value="Nucleotide-diphossugar_trans"/>
</dbReference>
<protein>
    <recommendedName>
        <fullName evidence="2">Glycosyltransferase 2-like domain-containing protein</fullName>
    </recommendedName>
</protein>
<dbReference type="PANTHER" id="PTHR48090:SF7">
    <property type="entry name" value="RFBJ PROTEIN"/>
    <property type="match status" value="1"/>
</dbReference>
<sequence>MCKGEYDDARDTSQTGGGGQLSKDSASGSHSGDFVDFRATADRKSSSAPKSTKSPTSNTANPRILEEESQVSHSSSRAAQSGVAIHSPNTQNLESSIDCHEKSSDFSRNDSTAVDCRAPKSARNDSKNTLDSISIIIPCFNEKSTIADILQAVQSVQIPYHKEIVIIDDCSTDGTREILATLQPSQENCSLKILYHDKNQGKGAALRTGITKASGDIVLIQDADLEYDPNEYPKLLAPFEKGVADVVFGSRFVSGESHRVLYFWHRMGNGLLTLLSNMMTNLNLTDMETCYKVFKREIIQSITIEENRFGFEPEITAKIAKIKGIRIYEVGISYYGRTYEEGKKIGVKDGFRALWAIVKYRFKH</sequence>
<reference evidence="3 4" key="1">
    <citation type="submission" date="2013-10" db="EMBL/GenBank/DDBJ databases">
        <title>The Genome Sequence of Helicobacter canis NCTC 12740.</title>
        <authorList>
            <consortium name="The Broad Institute Genomics Platform"/>
            <person name="Earl A."/>
            <person name="Fox J.G."/>
            <person name="Shen Z."/>
            <person name="Young S.K."/>
            <person name="Zeng Q."/>
            <person name="Gargeya S."/>
            <person name="Fitzgerald M."/>
            <person name="Abouelleil A."/>
            <person name="Alvarado L."/>
            <person name="Chapman S.B."/>
            <person name="Gainer-Dewar J."/>
            <person name="Goldberg J."/>
            <person name="Griggs A."/>
            <person name="Gujja S."/>
            <person name="Hansen M."/>
            <person name="Howarth C."/>
            <person name="Imamovic A."/>
            <person name="Ireland A."/>
            <person name="Larimer J."/>
            <person name="McCowan C."/>
            <person name="Murphy C."/>
            <person name="Pearson M."/>
            <person name="Poon T.W."/>
            <person name="Priest M."/>
            <person name="Roberts A."/>
            <person name="Saif S."/>
            <person name="Shea T."/>
            <person name="Sykes S."/>
            <person name="Wortman J."/>
            <person name="Nusbaum C."/>
            <person name="Birren B."/>
        </authorList>
    </citation>
    <scope>NUCLEOTIDE SEQUENCE [LARGE SCALE GENOMIC DNA]</scope>
    <source>
        <strain evidence="3 4">NCTC 12740</strain>
    </source>
</reference>
<dbReference type="Pfam" id="PF00535">
    <property type="entry name" value="Glycos_transf_2"/>
    <property type="match status" value="1"/>
</dbReference>
<feature type="compositionally biased region" description="Basic and acidic residues" evidence="1">
    <location>
        <begin position="1"/>
        <end position="11"/>
    </location>
</feature>
<gene>
    <name evidence="3" type="ORF">HMPREF2087_00802</name>
</gene>
<dbReference type="InterPro" id="IPR050256">
    <property type="entry name" value="Glycosyltransferase_2"/>
</dbReference>
<dbReference type="EMBL" id="AZJJ01000001">
    <property type="protein sequence ID" value="ETD27878.1"/>
    <property type="molecule type" value="Genomic_DNA"/>
</dbReference>
<dbReference type="Proteomes" id="UP000018688">
    <property type="component" value="Unassembled WGS sequence"/>
</dbReference>
<dbReference type="InterPro" id="IPR001173">
    <property type="entry name" value="Glyco_trans_2-like"/>
</dbReference>